<dbReference type="InterPro" id="IPR029063">
    <property type="entry name" value="SAM-dependent_MTases_sf"/>
</dbReference>
<accession>A0A6J4JMT9</accession>
<sequence>MGVTVKTEILDSCPMCQSKRIREWCKGYDRLLGINEQIFTYSKCKNCRLVFLSERPLETEIYRYYPENYGPYLASGLTHYSKKSSPSRKSQVLLKSISYKIARRANVLVNKVYTNDFSRNLQRSYALNRQGSLLLDFGCGSDAFLNEARAKGWQTIGMDFSEQSVAQVIKSQHTGILYASEEAWNRIEDSSLDFVRMNHVLEHLYHPARVLEMIFRKMKPGATLHIAIPNPDGLSASVFRSLWHGLDCPRHIMLYSPQVLTNFLQTIGFQKTDLLFEHITKDFARSLGYYEAGKSLIAPDQVSGKMFDPRLQEILNVPAALAARLKKSDRFHAFATK</sequence>
<name>A0A6J4JMT9_9SPHI</name>
<dbReference type="CDD" id="cd02440">
    <property type="entry name" value="AdoMet_MTases"/>
    <property type="match status" value="1"/>
</dbReference>
<dbReference type="PANTHER" id="PTHR43861">
    <property type="entry name" value="TRANS-ACONITATE 2-METHYLTRANSFERASE-RELATED"/>
    <property type="match status" value="1"/>
</dbReference>
<dbReference type="SUPFAM" id="SSF53335">
    <property type="entry name" value="S-adenosyl-L-methionine-dependent methyltransferases"/>
    <property type="match status" value="2"/>
</dbReference>
<organism evidence="1">
    <name type="scientific">uncultured Cytophagales bacterium</name>
    <dbReference type="NCBI Taxonomy" id="158755"/>
    <lineage>
        <taxon>Bacteria</taxon>
        <taxon>Pseudomonadati</taxon>
        <taxon>Bacteroidota</taxon>
        <taxon>Sphingobacteriia</taxon>
        <taxon>Sphingobacteriales</taxon>
        <taxon>environmental samples</taxon>
    </lineage>
</organism>
<dbReference type="AlphaFoldDB" id="A0A6J4JMT9"/>
<dbReference type="Pfam" id="PF13489">
    <property type="entry name" value="Methyltransf_23"/>
    <property type="match status" value="1"/>
</dbReference>
<proteinExistence type="predicted"/>
<protein>
    <recommendedName>
        <fullName evidence="2">SAM-dependent methyltransferase</fullName>
    </recommendedName>
</protein>
<evidence type="ECO:0000313" key="1">
    <source>
        <dbReference type="EMBL" id="CAA9282641.1"/>
    </source>
</evidence>
<dbReference type="EMBL" id="CADCTQ010000324">
    <property type="protein sequence ID" value="CAA9282641.1"/>
    <property type="molecule type" value="Genomic_DNA"/>
</dbReference>
<evidence type="ECO:0008006" key="2">
    <source>
        <dbReference type="Google" id="ProtNLM"/>
    </source>
</evidence>
<dbReference type="Gene3D" id="3.40.50.150">
    <property type="entry name" value="Vaccinia Virus protein VP39"/>
    <property type="match status" value="1"/>
</dbReference>
<gene>
    <name evidence="1" type="ORF">AVDCRST_MAG56-4903</name>
</gene>
<reference evidence="1" key="1">
    <citation type="submission" date="2020-02" db="EMBL/GenBank/DDBJ databases">
        <authorList>
            <person name="Meier V. D."/>
        </authorList>
    </citation>
    <scope>NUCLEOTIDE SEQUENCE</scope>
    <source>
        <strain evidence="1">AVDCRST_MAG56</strain>
    </source>
</reference>